<organism evidence="3">
    <name type="scientific">Aphanomyces invadans</name>
    <dbReference type="NCBI Taxonomy" id="157072"/>
    <lineage>
        <taxon>Eukaryota</taxon>
        <taxon>Sar</taxon>
        <taxon>Stramenopiles</taxon>
        <taxon>Oomycota</taxon>
        <taxon>Saprolegniomycetes</taxon>
        <taxon>Saprolegniales</taxon>
        <taxon>Verrucalvaceae</taxon>
        <taxon>Aphanomyces</taxon>
    </lineage>
</organism>
<name>A0A024TVM2_9STRA</name>
<proteinExistence type="predicted"/>
<evidence type="ECO:0008006" key="4">
    <source>
        <dbReference type="Google" id="ProtNLM"/>
    </source>
</evidence>
<keyword evidence="2" id="KW-0732">Signal</keyword>
<dbReference type="RefSeq" id="XP_008873885.1">
    <property type="nucleotide sequence ID" value="XM_008875663.1"/>
</dbReference>
<dbReference type="AlphaFoldDB" id="A0A024TVM2"/>
<feature type="signal peptide" evidence="2">
    <location>
        <begin position="1"/>
        <end position="26"/>
    </location>
</feature>
<dbReference type="EMBL" id="KI913972">
    <property type="protein sequence ID" value="ETV97676.1"/>
    <property type="molecule type" value="Genomic_DNA"/>
</dbReference>
<gene>
    <name evidence="3" type="ORF">H310_09563</name>
</gene>
<dbReference type="GeneID" id="20086613"/>
<feature type="region of interest" description="Disordered" evidence="1">
    <location>
        <begin position="66"/>
        <end position="98"/>
    </location>
</feature>
<accession>A0A024TVM2</accession>
<dbReference type="VEuPathDB" id="FungiDB:H310_09563"/>
<reference evidence="3" key="1">
    <citation type="submission" date="2013-12" db="EMBL/GenBank/DDBJ databases">
        <title>The Genome Sequence of Aphanomyces invadans NJM9701.</title>
        <authorList>
            <consortium name="The Broad Institute Genomics Platform"/>
            <person name="Russ C."/>
            <person name="Tyler B."/>
            <person name="van West P."/>
            <person name="Dieguez-Uribeondo J."/>
            <person name="Young S.K."/>
            <person name="Zeng Q."/>
            <person name="Gargeya S."/>
            <person name="Fitzgerald M."/>
            <person name="Abouelleil A."/>
            <person name="Alvarado L."/>
            <person name="Chapman S.B."/>
            <person name="Gainer-Dewar J."/>
            <person name="Goldberg J."/>
            <person name="Griggs A."/>
            <person name="Gujja S."/>
            <person name="Hansen M."/>
            <person name="Howarth C."/>
            <person name="Imamovic A."/>
            <person name="Ireland A."/>
            <person name="Larimer J."/>
            <person name="McCowan C."/>
            <person name="Murphy C."/>
            <person name="Pearson M."/>
            <person name="Poon T.W."/>
            <person name="Priest M."/>
            <person name="Roberts A."/>
            <person name="Saif S."/>
            <person name="Shea T."/>
            <person name="Sykes S."/>
            <person name="Wortman J."/>
            <person name="Nusbaum C."/>
            <person name="Birren B."/>
        </authorList>
    </citation>
    <scope>NUCLEOTIDE SEQUENCE [LARGE SCALE GENOMIC DNA]</scope>
    <source>
        <strain evidence="3">NJM9701</strain>
    </source>
</reference>
<evidence type="ECO:0000313" key="3">
    <source>
        <dbReference type="EMBL" id="ETV97676.1"/>
    </source>
</evidence>
<protein>
    <recommendedName>
        <fullName evidence="4">RxLR effector protein</fullName>
    </recommendedName>
</protein>
<sequence length="98" mass="10688">MAIAVRILLSLLLLAVWMAQSDIVRANVDSVDETVARRETKPDKYRRLSKQQVLPMLVPTAGGESCQAFHGDEAQTPTTPPPATPWQRATGPGSFDKS</sequence>
<evidence type="ECO:0000256" key="1">
    <source>
        <dbReference type="SAM" id="MobiDB-lite"/>
    </source>
</evidence>
<evidence type="ECO:0000256" key="2">
    <source>
        <dbReference type="SAM" id="SignalP"/>
    </source>
</evidence>
<feature type="chain" id="PRO_5001534681" description="RxLR effector protein" evidence="2">
    <location>
        <begin position="27"/>
        <end position="98"/>
    </location>
</feature>